<gene>
    <name evidence="1" type="ORF">KL86SPO_31603</name>
</gene>
<organism evidence="1">
    <name type="scientific">uncultured Sporomusa sp</name>
    <dbReference type="NCBI Taxonomy" id="307249"/>
    <lineage>
        <taxon>Bacteria</taxon>
        <taxon>Bacillati</taxon>
        <taxon>Bacillota</taxon>
        <taxon>Negativicutes</taxon>
        <taxon>Selenomonadales</taxon>
        <taxon>Sporomusaceae</taxon>
        <taxon>Sporomusa</taxon>
        <taxon>environmental samples</taxon>
    </lineage>
</organism>
<accession>A0A212LUW6</accession>
<evidence type="ECO:0000313" key="1">
    <source>
        <dbReference type="EMBL" id="SCM81424.1"/>
    </source>
</evidence>
<dbReference type="EMBL" id="FMJE01000003">
    <property type="protein sequence ID" value="SCM81424.1"/>
    <property type="molecule type" value="Genomic_DNA"/>
</dbReference>
<reference evidence="1" key="1">
    <citation type="submission" date="2016-08" db="EMBL/GenBank/DDBJ databases">
        <authorList>
            <person name="Seilhamer J.J."/>
        </authorList>
    </citation>
    <scope>NUCLEOTIDE SEQUENCE</scope>
    <source>
        <strain evidence="1">86</strain>
    </source>
</reference>
<protein>
    <submittedName>
        <fullName evidence="1">Uncharacterized protein</fullName>
    </submittedName>
</protein>
<sequence>MLTIDELLCYSRFILLYRLYIPQLIRQTKGLGIALIRVILWPFIFLPECPHHF</sequence>
<name>A0A212LUW6_9FIRM</name>
<proteinExistence type="predicted"/>
<dbReference type="AlphaFoldDB" id="A0A212LUW6"/>